<evidence type="ECO:0000313" key="3">
    <source>
        <dbReference type="EMBL" id="MBP1082676.1"/>
    </source>
</evidence>
<dbReference type="InterPro" id="IPR002933">
    <property type="entry name" value="Peptidase_M20"/>
</dbReference>
<dbReference type="Pfam" id="PF01546">
    <property type="entry name" value="Peptidase_M20"/>
    <property type="match status" value="1"/>
</dbReference>
<dbReference type="Gene3D" id="3.40.630.10">
    <property type="entry name" value="Zn peptidases"/>
    <property type="match status" value="1"/>
</dbReference>
<dbReference type="InterPro" id="IPR017439">
    <property type="entry name" value="Amidohydrolase"/>
</dbReference>
<dbReference type="InterPro" id="IPR017144">
    <property type="entry name" value="Xaa-Arg_dipeptidase"/>
</dbReference>
<comment type="similarity">
    <text evidence="1">Belongs to the peptidase M20A family.</text>
</comment>
<organism evidence="3 4">
    <name type="scientific">Bacillus capparidis</name>
    <dbReference type="NCBI Taxonomy" id="1840411"/>
    <lineage>
        <taxon>Bacteria</taxon>
        <taxon>Bacillati</taxon>
        <taxon>Bacillota</taxon>
        <taxon>Bacilli</taxon>
        <taxon>Bacillales</taxon>
        <taxon>Bacillaceae</taxon>
        <taxon>Bacillus</taxon>
    </lineage>
</organism>
<dbReference type="SUPFAM" id="SSF53187">
    <property type="entry name" value="Zn-dependent exopeptidases"/>
    <property type="match status" value="1"/>
</dbReference>
<evidence type="ECO:0000256" key="1">
    <source>
        <dbReference type="PIRNR" id="PIRNR037226"/>
    </source>
</evidence>
<proteinExistence type="inferred from homology"/>
<dbReference type="PANTHER" id="PTHR30575:SF0">
    <property type="entry name" value="XAA-ARG DIPEPTIDASE"/>
    <property type="match status" value="1"/>
</dbReference>
<evidence type="ECO:0000259" key="2">
    <source>
        <dbReference type="Pfam" id="PF07687"/>
    </source>
</evidence>
<dbReference type="Proteomes" id="UP000674416">
    <property type="component" value="Unassembled WGS sequence"/>
</dbReference>
<comment type="caution">
    <text evidence="3">The sequence shown here is derived from an EMBL/GenBank/DDBJ whole genome shotgun (WGS) entry which is preliminary data.</text>
</comment>
<dbReference type="Gene3D" id="3.30.70.360">
    <property type="match status" value="1"/>
</dbReference>
<accession>A0ABS4CZ69</accession>
<dbReference type="EMBL" id="JAFDST010000003">
    <property type="protein sequence ID" value="MBP1082676.1"/>
    <property type="molecule type" value="Genomic_DNA"/>
</dbReference>
<feature type="domain" description="Peptidase M20 dimerisation" evidence="2">
    <location>
        <begin position="173"/>
        <end position="264"/>
    </location>
</feature>
<dbReference type="PIRSF" id="PIRSF037226">
    <property type="entry name" value="Amidohydrolase_ACY1L2_prd"/>
    <property type="match status" value="1"/>
</dbReference>
<dbReference type="SUPFAM" id="SSF55031">
    <property type="entry name" value="Bacterial exopeptidase dimerisation domain"/>
    <property type="match status" value="1"/>
</dbReference>
<name>A0ABS4CZ69_9BACI</name>
<dbReference type="InterPro" id="IPR036264">
    <property type="entry name" value="Bact_exopeptidase_dim_dom"/>
</dbReference>
<dbReference type="CDD" id="cd05672">
    <property type="entry name" value="M20_ACY1L2-like"/>
    <property type="match status" value="1"/>
</dbReference>
<evidence type="ECO:0000313" key="4">
    <source>
        <dbReference type="Proteomes" id="UP000674416"/>
    </source>
</evidence>
<dbReference type="Pfam" id="PF07687">
    <property type="entry name" value="M20_dimer"/>
    <property type="match status" value="1"/>
</dbReference>
<gene>
    <name evidence="3" type="ORF">JOC74_003179</name>
</gene>
<sequence length="401" mass="43136">MDQMKNNIHQEIEKIRTELYGISQYIGENPELGHEEFKASKKLSEELKKHGFAVEMGTAGLATAFTGVYDSGKPGPSIGFMAEYDALPEIGHACGHNLIGTMSVAAAIGLSKVISEIGGTLYVYGTPAEETTGGKVTMADLGLFNHLDAAMMVHPYCRHEKSGTSLAMDAIQFDFYGKAAHAAGSPHEGINALDAVIQTFNGINALRQHILPTARIHGVIPHGGSAANVVPDYAQAQFYVRATERAYLNELLEKVKNCAKAAALATGAKLETSFYELSYDDLKTNEALSEAFTANMIELGVDPQEIHEKSDGGGSVDMGNVSQFAPSIHPYIQICHEPYACHTVEFREAAMSDMGFGGLMLAAKCMAYTAYDLLTNQELLGKVKEEFALLQGKQSAAEGNN</sequence>
<protein>
    <recommendedName>
        <fullName evidence="1">Peptidase M20 domain-containing protein 2</fullName>
    </recommendedName>
</protein>
<dbReference type="InterPro" id="IPR052030">
    <property type="entry name" value="Peptidase_M20/M20A_hydrolases"/>
</dbReference>
<keyword evidence="4" id="KW-1185">Reference proteome</keyword>
<dbReference type="NCBIfam" id="TIGR01891">
    <property type="entry name" value="amidohydrolases"/>
    <property type="match status" value="1"/>
</dbReference>
<dbReference type="InterPro" id="IPR011650">
    <property type="entry name" value="Peptidase_M20_dimer"/>
</dbReference>
<dbReference type="PANTHER" id="PTHR30575">
    <property type="entry name" value="PEPTIDASE M20"/>
    <property type="match status" value="1"/>
</dbReference>
<reference evidence="3 4" key="1">
    <citation type="submission" date="2021-01" db="EMBL/GenBank/DDBJ databases">
        <title>Genomic Encyclopedia of Type Strains, Phase IV (KMG-IV): sequencing the most valuable type-strain genomes for metagenomic binning, comparative biology and taxonomic classification.</title>
        <authorList>
            <person name="Goeker M."/>
        </authorList>
    </citation>
    <scope>NUCLEOTIDE SEQUENCE [LARGE SCALE GENOMIC DNA]</scope>
    <source>
        <strain evidence="3 4">DSM 103394</strain>
    </source>
</reference>